<dbReference type="EMBL" id="JBAKAX010000019">
    <property type="protein sequence ID" value="MEL0605541.1"/>
    <property type="molecule type" value="Genomic_DNA"/>
</dbReference>
<protein>
    <submittedName>
        <fullName evidence="1">DUF4303 domain-containing protein</fullName>
    </submittedName>
</protein>
<keyword evidence="2" id="KW-1185">Reference proteome</keyword>
<comment type="caution">
    <text evidence="1">The sequence shown here is derived from an EMBL/GenBank/DDBJ whole genome shotgun (WGS) entry which is preliminary data.</text>
</comment>
<organism evidence="1 2">
    <name type="scientific">Pseudoalteromonas undina</name>
    <dbReference type="NCBI Taxonomy" id="43660"/>
    <lineage>
        <taxon>Bacteria</taxon>
        <taxon>Pseudomonadati</taxon>
        <taxon>Pseudomonadota</taxon>
        <taxon>Gammaproteobacteria</taxon>
        <taxon>Alteromonadales</taxon>
        <taxon>Pseudoalteromonadaceae</taxon>
        <taxon>Pseudoalteromonas</taxon>
    </lineage>
</organism>
<gene>
    <name evidence="1" type="ORF">V6250_15310</name>
</gene>
<accession>A0ACC6R6W2</accession>
<dbReference type="Proteomes" id="UP001374952">
    <property type="component" value="Unassembled WGS sequence"/>
</dbReference>
<proteinExistence type="predicted"/>
<evidence type="ECO:0000313" key="2">
    <source>
        <dbReference type="Proteomes" id="UP001374952"/>
    </source>
</evidence>
<sequence>MNKIENFEDILYRESKLAFTKIIQDHGCELYVIGFYFTGSYSLLPMFNTLSDLKKVFAEEYDNEDDDFLFAKWNVSDFPSLEMYSEYFNDTEEACYEFDDIDYTASSEQVDDQWEQWLNVLEKVLIRLDSDGLFSKGINRNKITLAILAYDEEETVQFERIKRINPPAALKYIQSDFETMINNRNEMEKLVMDEYERIQQIQ</sequence>
<name>A0ACC6R6W2_9GAMM</name>
<reference evidence="1" key="1">
    <citation type="submission" date="2024-02" db="EMBL/GenBank/DDBJ databases">
        <title>Bacteria isolated from the canopy kelp, Nereocystis luetkeana.</title>
        <authorList>
            <person name="Pfister C.A."/>
            <person name="Younker I.T."/>
            <person name="Light S.H."/>
        </authorList>
    </citation>
    <scope>NUCLEOTIDE SEQUENCE</scope>
    <source>
        <strain evidence="1">TN.2.01</strain>
    </source>
</reference>
<evidence type="ECO:0000313" key="1">
    <source>
        <dbReference type="EMBL" id="MEL0605541.1"/>
    </source>
</evidence>